<feature type="compositionally biased region" description="Basic and acidic residues" evidence="8">
    <location>
        <begin position="413"/>
        <end position="425"/>
    </location>
</feature>
<keyword evidence="2 6" id="KW-0547">Nucleotide-binding</keyword>
<dbReference type="Proteomes" id="UP000030403">
    <property type="component" value="Unassembled WGS sequence"/>
</dbReference>
<dbReference type="FunFam" id="3.40.50.300:FF:000005">
    <property type="entry name" value="ATP-dependent Clp protease ATP-binding subunit ClpX"/>
    <property type="match status" value="1"/>
</dbReference>
<dbReference type="GO" id="GO:0005524">
    <property type="term" value="F:ATP binding"/>
    <property type="evidence" value="ECO:0007669"/>
    <property type="project" value="UniProtKB-UniRule"/>
</dbReference>
<evidence type="ECO:0000256" key="7">
    <source>
        <dbReference type="PROSITE-ProRule" id="PRU01250"/>
    </source>
</evidence>
<reference evidence="10 11" key="1">
    <citation type="submission" date="2013-08" db="EMBL/GenBank/DDBJ databases">
        <authorList>
            <person name="Huang J."/>
            <person name="Wang G."/>
        </authorList>
    </citation>
    <scope>NUCLEOTIDE SEQUENCE [LARGE SCALE GENOMIC DNA]</scope>
    <source>
        <strain evidence="10 11">BH030004</strain>
    </source>
</reference>
<feature type="binding site" evidence="6 7">
    <location>
        <position position="38"/>
    </location>
    <ligand>
        <name>Zn(2+)</name>
        <dbReference type="ChEBI" id="CHEBI:29105"/>
    </ligand>
</feature>
<dbReference type="SMART" id="SM00382">
    <property type="entry name" value="AAA"/>
    <property type="match status" value="1"/>
</dbReference>
<feature type="binding site" evidence="6 7">
    <location>
        <position position="13"/>
    </location>
    <ligand>
        <name>Zn(2+)</name>
        <dbReference type="ChEBI" id="CHEBI:29105"/>
    </ligand>
</feature>
<dbReference type="HAMAP" id="MF_00175">
    <property type="entry name" value="ClpX"/>
    <property type="match status" value="1"/>
</dbReference>
<dbReference type="InterPro" id="IPR010603">
    <property type="entry name" value="Znf_CppX_C4"/>
</dbReference>
<organism evidence="10 11">
    <name type="scientific">Pontibacillus marinus BH030004 = DSM 16465</name>
    <dbReference type="NCBI Taxonomy" id="1385511"/>
    <lineage>
        <taxon>Bacteria</taxon>
        <taxon>Bacillati</taxon>
        <taxon>Bacillota</taxon>
        <taxon>Bacilli</taxon>
        <taxon>Bacillales</taxon>
        <taxon>Bacillaceae</taxon>
        <taxon>Pontibacillus</taxon>
    </lineage>
</organism>
<dbReference type="GO" id="GO:0051082">
    <property type="term" value="F:unfolded protein binding"/>
    <property type="evidence" value="ECO:0007669"/>
    <property type="project" value="UniProtKB-UniRule"/>
</dbReference>
<comment type="function">
    <text evidence="6">ATP-dependent specificity component of the Clp protease. It directs the protease to specific substrates. Can perform chaperone functions in the absence of ClpP.</text>
</comment>
<keyword evidence="5 6" id="KW-0143">Chaperone</keyword>
<dbReference type="EMBL" id="AVPF01000021">
    <property type="protein sequence ID" value="KGX88068.1"/>
    <property type="molecule type" value="Genomic_DNA"/>
</dbReference>
<dbReference type="SUPFAM" id="SSF52540">
    <property type="entry name" value="P-loop containing nucleoside triphosphate hydrolases"/>
    <property type="match status" value="1"/>
</dbReference>
<protein>
    <recommendedName>
        <fullName evidence="6">ATP-dependent Clp protease ATP-binding subunit ClpX</fullName>
    </recommendedName>
</protein>
<feature type="region of interest" description="Disordered" evidence="8">
    <location>
        <begin position="403"/>
        <end position="425"/>
    </location>
</feature>
<sequence length="425" mass="46939">MFKFNEEKGQLKCSFCGKTQDQVRKLVAGPGVYICDECIELCTEIVEEELGSEEEVEFKEVPKPQEINEILDDYVIGQDMAKKSLSVAVYNHYKRINAGQKSDDVELSKSNILMLGPTGSGKTLLAQTLARILNVPFAIADATSLTEAGYVGEDVENILLKLIQAADYDVEKAEKGIIYIDEIDKVARKSENPSITRDVSGEGVQQALLKILEGTVASVPPQGGRKHPHQEFIQIDTSNVLFVVGGAFDGIEQIVKRRLGKKVIGFGSEDPGAEDLDKGTALTKVLPEDLLRYGLIPEFIGRLPVIGALEPLDEDALVEILTKPKNALVKQYQKLFQIDSVELEFEEEALREIARKAIERKTGARGLRSIIESIMLDVMYELPSREDIEKCIITSDTVTKDNGRPKLVLSDGTVKDENETPKESA</sequence>
<feature type="domain" description="ClpX-type ZB" evidence="9">
    <location>
        <begin position="1"/>
        <end position="54"/>
    </location>
</feature>
<keyword evidence="1 6" id="KW-0479">Metal-binding</keyword>
<evidence type="ECO:0000256" key="6">
    <source>
        <dbReference type="HAMAP-Rule" id="MF_00175"/>
    </source>
</evidence>
<dbReference type="GO" id="GO:0046983">
    <property type="term" value="F:protein dimerization activity"/>
    <property type="evidence" value="ECO:0007669"/>
    <property type="project" value="UniProtKB-UniRule"/>
</dbReference>
<comment type="caution">
    <text evidence="10">The sequence shown here is derived from an EMBL/GenBank/DDBJ whole genome shotgun (WGS) entry which is preliminary data.</text>
</comment>
<dbReference type="SMART" id="SM01086">
    <property type="entry name" value="ClpB_D2-small"/>
    <property type="match status" value="1"/>
</dbReference>
<dbReference type="GO" id="GO:0008233">
    <property type="term" value="F:peptidase activity"/>
    <property type="evidence" value="ECO:0007669"/>
    <property type="project" value="UniProtKB-KW"/>
</dbReference>
<dbReference type="NCBIfam" id="TIGR00382">
    <property type="entry name" value="clpX"/>
    <property type="match status" value="1"/>
</dbReference>
<comment type="similarity">
    <text evidence="6 7">Belongs to the ClpX chaperone family.</text>
</comment>
<evidence type="ECO:0000256" key="4">
    <source>
        <dbReference type="ARBA" id="ARBA00022840"/>
    </source>
</evidence>
<dbReference type="InterPro" id="IPR003593">
    <property type="entry name" value="AAA+_ATPase"/>
</dbReference>
<dbReference type="STRING" id="1385511.GCA_000425225_02413"/>
<dbReference type="InterPro" id="IPR038366">
    <property type="entry name" value="Znf_CppX_C4_sf"/>
</dbReference>
<dbReference type="OrthoDB" id="9804062at2"/>
<evidence type="ECO:0000256" key="5">
    <source>
        <dbReference type="ARBA" id="ARBA00023186"/>
    </source>
</evidence>
<dbReference type="InterPro" id="IPR059188">
    <property type="entry name" value="Znf_CLPX-like"/>
</dbReference>
<evidence type="ECO:0000256" key="3">
    <source>
        <dbReference type="ARBA" id="ARBA00022833"/>
    </source>
</evidence>
<feature type="binding site" evidence="6 7">
    <location>
        <position position="16"/>
    </location>
    <ligand>
        <name>Zn(2+)</name>
        <dbReference type="ChEBI" id="CHEBI:29105"/>
    </ligand>
</feature>
<dbReference type="NCBIfam" id="NF003745">
    <property type="entry name" value="PRK05342.1"/>
    <property type="match status" value="1"/>
</dbReference>
<evidence type="ECO:0000256" key="8">
    <source>
        <dbReference type="SAM" id="MobiDB-lite"/>
    </source>
</evidence>
<dbReference type="GO" id="GO:0008270">
    <property type="term" value="F:zinc ion binding"/>
    <property type="evidence" value="ECO:0007669"/>
    <property type="project" value="UniProtKB-UniRule"/>
</dbReference>
<evidence type="ECO:0000259" key="9">
    <source>
        <dbReference type="PROSITE" id="PS51902"/>
    </source>
</evidence>
<dbReference type="SUPFAM" id="SSF57716">
    <property type="entry name" value="Glucocorticoid receptor-like (DNA-binding domain)"/>
    <property type="match status" value="1"/>
</dbReference>
<dbReference type="InterPro" id="IPR050052">
    <property type="entry name" value="ATP-dep_Clp_protease_ClpX"/>
</dbReference>
<accession>A0A0A5GA56</accession>
<feature type="binding site" evidence="6 7">
    <location>
        <position position="35"/>
    </location>
    <ligand>
        <name>Zn(2+)</name>
        <dbReference type="ChEBI" id="CHEBI:29105"/>
    </ligand>
</feature>
<evidence type="ECO:0000256" key="1">
    <source>
        <dbReference type="ARBA" id="ARBA00022723"/>
    </source>
</evidence>
<evidence type="ECO:0000256" key="2">
    <source>
        <dbReference type="ARBA" id="ARBA00022741"/>
    </source>
</evidence>
<dbReference type="InterPro" id="IPR027417">
    <property type="entry name" value="P-loop_NTPase"/>
</dbReference>
<dbReference type="AlphaFoldDB" id="A0A0A5GA56"/>
<dbReference type="GO" id="GO:0009376">
    <property type="term" value="C:HslUV protease complex"/>
    <property type="evidence" value="ECO:0007669"/>
    <property type="project" value="TreeGrafter"/>
</dbReference>
<feature type="binding site" evidence="6">
    <location>
        <begin position="117"/>
        <end position="124"/>
    </location>
    <ligand>
        <name>ATP</name>
        <dbReference type="ChEBI" id="CHEBI:30616"/>
    </ligand>
</feature>
<dbReference type="CDD" id="cd19497">
    <property type="entry name" value="RecA-like_ClpX"/>
    <property type="match status" value="1"/>
</dbReference>
<dbReference type="Pfam" id="PF07724">
    <property type="entry name" value="AAA_2"/>
    <property type="match status" value="1"/>
</dbReference>
<dbReference type="Pfam" id="PF10431">
    <property type="entry name" value="ClpB_D2-small"/>
    <property type="match status" value="1"/>
</dbReference>
<dbReference type="InterPro" id="IPR003959">
    <property type="entry name" value="ATPase_AAA_core"/>
</dbReference>
<dbReference type="InterPro" id="IPR004487">
    <property type="entry name" value="Clp_protease_ATP-bd_su_ClpX"/>
</dbReference>
<keyword evidence="10" id="KW-0378">Hydrolase</keyword>
<dbReference type="InterPro" id="IPR046425">
    <property type="entry name" value="ClpX_bact"/>
</dbReference>
<comment type="subunit">
    <text evidence="6">Component of the ClpX-ClpP complex. Forms a hexameric ring that, in the presence of ATP, binds to fourteen ClpP subunits assembled into a disk-like structure with a central cavity, resembling the structure of eukaryotic proteasomes.</text>
</comment>
<dbReference type="Pfam" id="PF06689">
    <property type="entry name" value="zf-C4_ClpX"/>
    <property type="match status" value="1"/>
</dbReference>
<name>A0A0A5GA56_9BACI</name>
<dbReference type="Gene3D" id="6.20.220.10">
    <property type="entry name" value="ClpX chaperone, C4-type zinc finger domain"/>
    <property type="match status" value="1"/>
</dbReference>
<keyword evidence="11" id="KW-1185">Reference proteome</keyword>
<dbReference type="GO" id="GO:0051301">
    <property type="term" value="P:cell division"/>
    <property type="evidence" value="ECO:0007669"/>
    <property type="project" value="TreeGrafter"/>
</dbReference>
<keyword evidence="10" id="KW-0645">Protease</keyword>
<proteinExistence type="inferred from homology"/>
<dbReference type="InterPro" id="IPR019489">
    <property type="entry name" value="Clp_ATPase_C"/>
</dbReference>
<dbReference type="FunFam" id="1.10.8.60:FF:000002">
    <property type="entry name" value="ATP-dependent Clp protease ATP-binding subunit ClpX"/>
    <property type="match status" value="1"/>
</dbReference>
<dbReference type="GO" id="GO:0051603">
    <property type="term" value="P:proteolysis involved in protein catabolic process"/>
    <property type="evidence" value="ECO:0007669"/>
    <property type="project" value="TreeGrafter"/>
</dbReference>
<dbReference type="PANTHER" id="PTHR48102:SF7">
    <property type="entry name" value="ATP-DEPENDENT CLP PROTEASE ATP-BINDING SUBUNIT CLPX-LIKE, MITOCHONDRIAL"/>
    <property type="match status" value="1"/>
</dbReference>
<keyword evidence="4 6" id="KW-0067">ATP-binding</keyword>
<keyword evidence="3 6" id="KW-0862">Zinc</keyword>
<dbReference type="GO" id="GO:0140662">
    <property type="term" value="F:ATP-dependent protein folding chaperone"/>
    <property type="evidence" value="ECO:0007669"/>
    <property type="project" value="InterPro"/>
</dbReference>
<dbReference type="Gene3D" id="3.40.50.300">
    <property type="entry name" value="P-loop containing nucleotide triphosphate hydrolases"/>
    <property type="match status" value="1"/>
</dbReference>
<dbReference type="eggNOG" id="COG1219">
    <property type="taxonomic scope" value="Bacteria"/>
</dbReference>
<evidence type="ECO:0000313" key="10">
    <source>
        <dbReference type="EMBL" id="KGX88068.1"/>
    </source>
</evidence>
<evidence type="ECO:0000313" key="11">
    <source>
        <dbReference type="Proteomes" id="UP000030403"/>
    </source>
</evidence>
<dbReference type="GO" id="GO:0016887">
    <property type="term" value="F:ATP hydrolysis activity"/>
    <property type="evidence" value="ECO:0007669"/>
    <property type="project" value="InterPro"/>
</dbReference>
<dbReference type="Gene3D" id="1.10.8.60">
    <property type="match status" value="1"/>
</dbReference>
<dbReference type="SMART" id="SM00994">
    <property type="entry name" value="zf-C4_ClpX"/>
    <property type="match status" value="1"/>
</dbReference>
<gene>
    <name evidence="6" type="primary">clpX</name>
    <name evidence="10" type="ORF">N783_08950</name>
</gene>
<dbReference type="RefSeq" id="WP_027448867.1">
    <property type="nucleotide sequence ID" value="NZ_AVPF01000021.1"/>
</dbReference>
<dbReference type="PROSITE" id="PS51902">
    <property type="entry name" value="CLPX_ZB"/>
    <property type="match status" value="1"/>
</dbReference>
<dbReference type="PANTHER" id="PTHR48102">
    <property type="entry name" value="ATP-DEPENDENT CLP PROTEASE ATP-BINDING SUBUNIT CLPX-LIKE, MITOCHONDRIAL-RELATED"/>
    <property type="match status" value="1"/>
</dbReference>